<gene>
    <name evidence="2" type="ORF">AGRA3207_002383</name>
</gene>
<dbReference type="RefSeq" id="WP_231334676.1">
    <property type="nucleotide sequence ID" value="NZ_CP059572.1"/>
</dbReference>
<name>A0ABX8QRW6_9ACTN</name>
<dbReference type="GO" id="GO:0004497">
    <property type="term" value="F:monooxygenase activity"/>
    <property type="evidence" value="ECO:0007669"/>
    <property type="project" value="UniProtKB-KW"/>
</dbReference>
<protein>
    <submittedName>
        <fullName evidence="2">Antibiotic biosynthesis monooxygenase</fullName>
    </submittedName>
</protein>
<keyword evidence="2" id="KW-0560">Oxidoreductase</keyword>
<keyword evidence="2" id="KW-0503">Monooxygenase</keyword>
<dbReference type="SUPFAM" id="SSF54909">
    <property type="entry name" value="Dimeric alpha+beta barrel"/>
    <property type="match status" value="1"/>
</dbReference>
<dbReference type="InterPro" id="IPR007138">
    <property type="entry name" value="ABM_dom"/>
</dbReference>
<dbReference type="Proteomes" id="UP001049518">
    <property type="component" value="Chromosome"/>
</dbReference>
<dbReference type="PROSITE" id="PS51725">
    <property type="entry name" value="ABM"/>
    <property type="match status" value="1"/>
</dbReference>
<keyword evidence="3" id="KW-1185">Reference proteome</keyword>
<evidence type="ECO:0000313" key="3">
    <source>
        <dbReference type="Proteomes" id="UP001049518"/>
    </source>
</evidence>
<accession>A0ABX8QRW6</accession>
<proteinExistence type="predicted"/>
<reference evidence="2" key="1">
    <citation type="submission" date="2020-07" db="EMBL/GenBank/DDBJ databases">
        <authorList>
            <person name="Tarantini F.S."/>
            <person name="Hong K.W."/>
            <person name="Chan K.G."/>
        </authorList>
    </citation>
    <scope>NUCLEOTIDE SEQUENCE</scope>
    <source>
        <strain evidence="2">32-07</strain>
    </source>
</reference>
<evidence type="ECO:0000313" key="2">
    <source>
        <dbReference type="EMBL" id="QXJ21523.1"/>
    </source>
</evidence>
<feature type="domain" description="ABM" evidence="1">
    <location>
        <begin position="2"/>
        <end position="92"/>
    </location>
</feature>
<dbReference type="Pfam" id="PF03992">
    <property type="entry name" value="ABM"/>
    <property type="match status" value="1"/>
</dbReference>
<evidence type="ECO:0000259" key="1">
    <source>
        <dbReference type="PROSITE" id="PS51725"/>
    </source>
</evidence>
<organism evidence="2 3">
    <name type="scientific">Actinomadura graeca</name>
    <dbReference type="NCBI Taxonomy" id="2750812"/>
    <lineage>
        <taxon>Bacteria</taxon>
        <taxon>Bacillati</taxon>
        <taxon>Actinomycetota</taxon>
        <taxon>Actinomycetes</taxon>
        <taxon>Streptosporangiales</taxon>
        <taxon>Thermomonosporaceae</taxon>
        <taxon>Actinomadura</taxon>
    </lineage>
</organism>
<dbReference type="EMBL" id="CP059572">
    <property type="protein sequence ID" value="QXJ21523.1"/>
    <property type="molecule type" value="Genomic_DNA"/>
</dbReference>
<dbReference type="Gene3D" id="3.30.70.100">
    <property type="match status" value="1"/>
</dbReference>
<sequence length="112" mass="12771">MIRATLRMRVRPGGERAFERAFDAVAAATSREPANLRQSLLRGDEPDTYVITSDWESLDAFRAFERSPDQDRLTAPLRELRVSAEMRVDEIVRHVDADGTGTGRTEHERESR</sequence>
<dbReference type="InterPro" id="IPR011008">
    <property type="entry name" value="Dimeric_a/b-barrel"/>
</dbReference>